<dbReference type="Proteomes" id="UP000774326">
    <property type="component" value="Unassembled WGS sequence"/>
</dbReference>
<dbReference type="AlphaFoldDB" id="A0A9P8Q220"/>
<sequence length="80" mass="9471">MGQAYYDSEFVEDPVFKELLVECEMMDPEYRLRYDKAINRALNIASKDSYSEDKRGFTNKNGGCLLEGTWWGKAYLWWNL</sequence>
<keyword evidence="2" id="KW-1185">Reference proteome</keyword>
<organism evidence="1 2">
    <name type="scientific">Wickerhamomyces pijperi</name>
    <name type="common">Yeast</name>
    <name type="synonym">Pichia pijperi</name>
    <dbReference type="NCBI Taxonomy" id="599730"/>
    <lineage>
        <taxon>Eukaryota</taxon>
        <taxon>Fungi</taxon>
        <taxon>Dikarya</taxon>
        <taxon>Ascomycota</taxon>
        <taxon>Saccharomycotina</taxon>
        <taxon>Saccharomycetes</taxon>
        <taxon>Phaffomycetales</taxon>
        <taxon>Wickerhamomycetaceae</taxon>
        <taxon>Wickerhamomyces</taxon>
    </lineage>
</organism>
<comment type="caution">
    <text evidence="1">The sequence shown here is derived from an EMBL/GenBank/DDBJ whole genome shotgun (WGS) entry which is preliminary data.</text>
</comment>
<name>A0A9P8Q220_WICPI</name>
<dbReference type="EMBL" id="JAEUBG010003603">
    <property type="protein sequence ID" value="KAH3682586.1"/>
    <property type="molecule type" value="Genomic_DNA"/>
</dbReference>
<protein>
    <submittedName>
        <fullName evidence="1">Uncharacterized protein</fullName>
    </submittedName>
</protein>
<reference evidence="1" key="2">
    <citation type="submission" date="2021-01" db="EMBL/GenBank/DDBJ databases">
        <authorList>
            <person name="Schikora-Tamarit M.A."/>
        </authorList>
    </citation>
    <scope>NUCLEOTIDE SEQUENCE</scope>
    <source>
        <strain evidence="1">CBS2887</strain>
    </source>
</reference>
<reference evidence="1" key="1">
    <citation type="journal article" date="2021" name="Open Biol.">
        <title>Shared evolutionary footprints suggest mitochondrial oxidative damage underlies multiple complex I losses in fungi.</title>
        <authorList>
            <person name="Schikora-Tamarit M.A."/>
            <person name="Marcet-Houben M."/>
            <person name="Nosek J."/>
            <person name="Gabaldon T."/>
        </authorList>
    </citation>
    <scope>NUCLEOTIDE SEQUENCE</scope>
    <source>
        <strain evidence="1">CBS2887</strain>
    </source>
</reference>
<accession>A0A9P8Q220</accession>
<evidence type="ECO:0000313" key="2">
    <source>
        <dbReference type="Proteomes" id="UP000774326"/>
    </source>
</evidence>
<evidence type="ECO:0000313" key="1">
    <source>
        <dbReference type="EMBL" id="KAH3682586.1"/>
    </source>
</evidence>
<proteinExistence type="predicted"/>
<gene>
    <name evidence="1" type="ORF">WICPIJ_006461</name>
</gene>